<gene>
    <name evidence="2" type="ORF">CSW64_11970</name>
</gene>
<feature type="signal peptide" evidence="1">
    <location>
        <begin position="1"/>
        <end position="23"/>
    </location>
</feature>
<keyword evidence="1" id="KW-0732">Signal</keyword>
<dbReference type="EMBL" id="CP024201">
    <property type="protein sequence ID" value="ATQ43077.1"/>
    <property type="molecule type" value="Genomic_DNA"/>
</dbReference>
<evidence type="ECO:0000313" key="2">
    <source>
        <dbReference type="EMBL" id="ATQ43077.1"/>
    </source>
</evidence>
<evidence type="ECO:0000313" key="3">
    <source>
        <dbReference type="Proteomes" id="UP000228945"/>
    </source>
</evidence>
<dbReference type="Proteomes" id="UP000228945">
    <property type="component" value="Chromosome"/>
</dbReference>
<sequence length="159" mass="17107">MRTMISAAVAVALMAAGASEAAAQDIPKGRTATLPPPKANIDAVRPEGRVPARLAVTMLRPPEYRQPLLGYRVSIANVSAVTIDCSVSASEGFGGSYRIGGGAEFSYFVEREDEPIALRCDKVEGGRPLINVLPNKRYIFGRKSLGPLRWGPVRFHVVE</sequence>
<evidence type="ECO:0000256" key="1">
    <source>
        <dbReference type="SAM" id="SignalP"/>
    </source>
</evidence>
<reference evidence="2 3" key="1">
    <citation type="submission" date="2017-10" db="EMBL/GenBank/DDBJ databases">
        <title>Genome sequence of Caulobacter mirabilis FWC38.</title>
        <authorList>
            <person name="Fiebig A."/>
            <person name="Crosson S."/>
        </authorList>
    </citation>
    <scope>NUCLEOTIDE SEQUENCE [LARGE SCALE GENOMIC DNA]</scope>
    <source>
        <strain evidence="2 3">FWC 38</strain>
    </source>
</reference>
<keyword evidence="3" id="KW-1185">Reference proteome</keyword>
<proteinExistence type="predicted"/>
<accession>A0A2D2AYS6</accession>
<dbReference type="AlphaFoldDB" id="A0A2D2AYS6"/>
<organism evidence="2 3">
    <name type="scientific">Caulobacter mirabilis</name>
    <dbReference type="NCBI Taxonomy" id="69666"/>
    <lineage>
        <taxon>Bacteria</taxon>
        <taxon>Pseudomonadati</taxon>
        <taxon>Pseudomonadota</taxon>
        <taxon>Alphaproteobacteria</taxon>
        <taxon>Caulobacterales</taxon>
        <taxon>Caulobacteraceae</taxon>
        <taxon>Caulobacter</taxon>
    </lineage>
</organism>
<feature type="chain" id="PRO_5013554749" evidence="1">
    <location>
        <begin position="24"/>
        <end position="159"/>
    </location>
</feature>
<name>A0A2D2AYS6_9CAUL</name>
<protein>
    <submittedName>
        <fullName evidence="2">Uncharacterized protein</fullName>
    </submittedName>
</protein>
<dbReference type="KEGG" id="cmb:CSW64_11970"/>